<evidence type="ECO:0000313" key="3">
    <source>
        <dbReference type="EMBL" id="EME40750.1"/>
    </source>
</evidence>
<keyword evidence="1" id="KW-1133">Transmembrane helix</keyword>
<keyword evidence="1" id="KW-0472">Membrane</keyword>
<feature type="transmembrane region" description="Helical" evidence="1">
    <location>
        <begin position="196"/>
        <end position="218"/>
    </location>
</feature>
<dbReference type="PANTHER" id="PTHR39614:SF2">
    <property type="entry name" value="INTEGRAL MEMBRANE PROTEIN"/>
    <property type="match status" value="1"/>
</dbReference>
<name>N1PGV0_DOTSN</name>
<gene>
    <name evidence="3" type="ORF">DOTSEDRAFT_55874</name>
</gene>
<proteinExistence type="predicted"/>
<keyword evidence="4" id="KW-1185">Reference proteome</keyword>
<evidence type="ECO:0000256" key="1">
    <source>
        <dbReference type="SAM" id="Phobius"/>
    </source>
</evidence>
<reference evidence="4" key="1">
    <citation type="journal article" date="2012" name="PLoS Genet.">
        <title>The genomes of the fungal plant pathogens Cladosporium fulvum and Dothistroma septosporum reveal adaptation to different hosts and lifestyles but also signatures of common ancestry.</title>
        <authorList>
            <person name="de Wit P.J.G.M."/>
            <person name="van der Burgt A."/>
            <person name="Oekmen B."/>
            <person name="Stergiopoulos I."/>
            <person name="Abd-Elsalam K.A."/>
            <person name="Aerts A.L."/>
            <person name="Bahkali A.H."/>
            <person name="Beenen H.G."/>
            <person name="Chettri P."/>
            <person name="Cox M.P."/>
            <person name="Datema E."/>
            <person name="de Vries R.P."/>
            <person name="Dhillon B."/>
            <person name="Ganley A.R."/>
            <person name="Griffiths S.A."/>
            <person name="Guo Y."/>
            <person name="Hamelin R.C."/>
            <person name="Henrissat B."/>
            <person name="Kabir M.S."/>
            <person name="Jashni M.K."/>
            <person name="Kema G."/>
            <person name="Klaubauf S."/>
            <person name="Lapidus A."/>
            <person name="Levasseur A."/>
            <person name="Lindquist E."/>
            <person name="Mehrabi R."/>
            <person name="Ohm R.A."/>
            <person name="Owen T.J."/>
            <person name="Salamov A."/>
            <person name="Schwelm A."/>
            <person name="Schijlen E."/>
            <person name="Sun H."/>
            <person name="van den Burg H.A."/>
            <person name="van Ham R.C.H.J."/>
            <person name="Zhang S."/>
            <person name="Goodwin S.B."/>
            <person name="Grigoriev I.V."/>
            <person name="Collemare J."/>
            <person name="Bradshaw R.E."/>
        </authorList>
    </citation>
    <scope>NUCLEOTIDE SEQUENCE [LARGE SCALE GENOMIC DNA]</scope>
    <source>
        <strain evidence="4">NZE10 / CBS 128990</strain>
    </source>
</reference>
<sequence length="380" mass="41603">MADTEGEKWSTAITADNRGPLVTITVGLMLVAMFLFLGFRLTIRWPWPKLIGYDDLATMLGSLFAFGQSLAVFIAIDRGLGQHLDTLDAKKARDATNAIYASDVLSVVALTGSKLAVSLLLMRLSTYKRHINAARVITAVICVWGLIATVITALEIKRARADVRSAWIGLGALSIVLEVALFVLPIFLVWNLKMRLSAKITVVVGFAFRIPASALALARVLAVAKMLSAEEEIGFIDYTWDYINPTIFTTIEMHYSLMAATIPCMHLFLRQFSTGYLGTTNDQLHGTMIGSQNDQTDSYALSSIRSKNRKTAKSRRGGAVRQFSHSEAVSRALYQVDAAVTTISASRDRAGSVVSDGSEKIMVRHTVDVKWSESEECSPT</sequence>
<keyword evidence="1" id="KW-0812">Transmembrane</keyword>
<dbReference type="Proteomes" id="UP000016933">
    <property type="component" value="Unassembled WGS sequence"/>
</dbReference>
<evidence type="ECO:0000313" key="4">
    <source>
        <dbReference type="Proteomes" id="UP000016933"/>
    </source>
</evidence>
<protein>
    <recommendedName>
        <fullName evidence="2">Rhodopsin domain-containing protein</fullName>
    </recommendedName>
</protein>
<dbReference type="Pfam" id="PF20684">
    <property type="entry name" value="Fung_rhodopsin"/>
    <property type="match status" value="1"/>
</dbReference>
<feature type="transmembrane region" description="Helical" evidence="1">
    <location>
        <begin position="166"/>
        <end position="190"/>
    </location>
</feature>
<dbReference type="STRING" id="675120.N1PGV0"/>
<dbReference type="EMBL" id="KB446543">
    <property type="protein sequence ID" value="EME40750.1"/>
    <property type="molecule type" value="Genomic_DNA"/>
</dbReference>
<dbReference type="HOGENOM" id="CLU_036632_4_0_1"/>
<evidence type="ECO:0000259" key="2">
    <source>
        <dbReference type="Pfam" id="PF20684"/>
    </source>
</evidence>
<dbReference type="OrthoDB" id="3897607at2759"/>
<accession>N1PGV0</accession>
<dbReference type="OMA" id="TEVAMHF"/>
<dbReference type="AlphaFoldDB" id="N1PGV0"/>
<feature type="transmembrane region" description="Helical" evidence="1">
    <location>
        <begin position="97"/>
        <end position="121"/>
    </location>
</feature>
<feature type="transmembrane region" description="Helical" evidence="1">
    <location>
        <begin position="133"/>
        <end position="154"/>
    </location>
</feature>
<reference evidence="3 4" key="2">
    <citation type="journal article" date="2012" name="PLoS Pathog.">
        <title>Diverse lifestyles and strategies of plant pathogenesis encoded in the genomes of eighteen Dothideomycetes fungi.</title>
        <authorList>
            <person name="Ohm R.A."/>
            <person name="Feau N."/>
            <person name="Henrissat B."/>
            <person name="Schoch C.L."/>
            <person name="Horwitz B.A."/>
            <person name="Barry K.W."/>
            <person name="Condon B.J."/>
            <person name="Copeland A.C."/>
            <person name="Dhillon B."/>
            <person name="Glaser F."/>
            <person name="Hesse C.N."/>
            <person name="Kosti I."/>
            <person name="LaButti K."/>
            <person name="Lindquist E.A."/>
            <person name="Lucas S."/>
            <person name="Salamov A.A."/>
            <person name="Bradshaw R.E."/>
            <person name="Ciuffetti L."/>
            <person name="Hamelin R.C."/>
            <person name="Kema G.H.J."/>
            <person name="Lawrence C."/>
            <person name="Scott J.A."/>
            <person name="Spatafora J.W."/>
            <person name="Turgeon B.G."/>
            <person name="de Wit P.J.G.M."/>
            <person name="Zhong S."/>
            <person name="Goodwin S.B."/>
            <person name="Grigoriev I.V."/>
        </authorList>
    </citation>
    <scope>NUCLEOTIDE SEQUENCE [LARGE SCALE GENOMIC DNA]</scope>
    <source>
        <strain evidence="4">NZE10 / CBS 128990</strain>
    </source>
</reference>
<organism evidence="3 4">
    <name type="scientific">Dothistroma septosporum (strain NZE10 / CBS 128990)</name>
    <name type="common">Red band needle blight fungus</name>
    <name type="synonym">Mycosphaerella pini</name>
    <dbReference type="NCBI Taxonomy" id="675120"/>
    <lineage>
        <taxon>Eukaryota</taxon>
        <taxon>Fungi</taxon>
        <taxon>Dikarya</taxon>
        <taxon>Ascomycota</taxon>
        <taxon>Pezizomycotina</taxon>
        <taxon>Dothideomycetes</taxon>
        <taxon>Dothideomycetidae</taxon>
        <taxon>Mycosphaerellales</taxon>
        <taxon>Mycosphaerellaceae</taxon>
        <taxon>Dothistroma</taxon>
    </lineage>
</organism>
<feature type="transmembrane region" description="Helical" evidence="1">
    <location>
        <begin position="59"/>
        <end position="76"/>
    </location>
</feature>
<feature type="domain" description="Rhodopsin" evidence="2">
    <location>
        <begin position="40"/>
        <end position="269"/>
    </location>
</feature>
<dbReference type="eggNOG" id="ENOG502RAM8">
    <property type="taxonomic scope" value="Eukaryota"/>
</dbReference>
<dbReference type="PANTHER" id="PTHR39614">
    <property type="entry name" value="INTEGRAL MEMBRANE PROTEIN"/>
    <property type="match status" value="1"/>
</dbReference>
<feature type="transmembrane region" description="Helical" evidence="1">
    <location>
        <begin position="21"/>
        <end position="39"/>
    </location>
</feature>
<dbReference type="InterPro" id="IPR049326">
    <property type="entry name" value="Rhodopsin_dom_fungi"/>
</dbReference>